<dbReference type="PRINTS" id="PR00081">
    <property type="entry name" value="GDHRDH"/>
</dbReference>
<comment type="similarity">
    <text evidence="1">Belongs to the short-chain dehydrogenases/reductases (SDR) family.</text>
</comment>
<proteinExistence type="inferred from homology"/>
<dbReference type="SUPFAM" id="SSF51735">
    <property type="entry name" value="NAD(P)-binding Rossmann-fold domains"/>
    <property type="match status" value="1"/>
</dbReference>
<reference evidence="3" key="1">
    <citation type="submission" date="2018-05" db="EMBL/GenBank/DDBJ databases">
        <authorList>
            <person name="Lanie J.A."/>
            <person name="Ng W.-L."/>
            <person name="Kazmierczak K.M."/>
            <person name="Andrzejewski T.M."/>
            <person name="Davidsen T.M."/>
            <person name="Wayne K.J."/>
            <person name="Tettelin H."/>
            <person name="Glass J.I."/>
            <person name="Rusch D."/>
            <person name="Podicherti R."/>
            <person name="Tsui H.-C.T."/>
            <person name="Winkler M.E."/>
        </authorList>
    </citation>
    <scope>NUCLEOTIDE SEQUENCE</scope>
</reference>
<dbReference type="NCBIfam" id="NF005559">
    <property type="entry name" value="PRK07231.1"/>
    <property type="match status" value="1"/>
</dbReference>
<name>A0A381P615_9ZZZZ</name>
<dbReference type="EMBL" id="UINC01000865">
    <property type="protein sequence ID" value="SUZ62356.1"/>
    <property type="molecule type" value="Genomic_DNA"/>
</dbReference>
<evidence type="ECO:0000256" key="1">
    <source>
        <dbReference type="ARBA" id="ARBA00006484"/>
    </source>
</evidence>
<dbReference type="InterPro" id="IPR020904">
    <property type="entry name" value="Sc_DH/Rdtase_CS"/>
</dbReference>
<evidence type="ECO:0000256" key="2">
    <source>
        <dbReference type="ARBA" id="ARBA00023002"/>
    </source>
</evidence>
<accession>A0A381P615</accession>
<gene>
    <name evidence="3" type="ORF">METZ01_LOCUS15210</name>
</gene>
<dbReference type="PANTHER" id="PTHR42760">
    <property type="entry name" value="SHORT-CHAIN DEHYDROGENASES/REDUCTASES FAMILY MEMBER"/>
    <property type="match status" value="1"/>
</dbReference>
<dbReference type="PROSITE" id="PS00061">
    <property type="entry name" value="ADH_SHORT"/>
    <property type="match status" value="1"/>
</dbReference>
<protein>
    <recommendedName>
        <fullName evidence="4">2-deoxy-D-gluconate 3-dehydrogenase</fullName>
    </recommendedName>
</protein>
<evidence type="ECO:0008006" key="4">
    <source>
        <dbReference type="Google" id="ProtNLM"/>
    </source>
</evidence>
<dbReference type="InterPro" id="IPR036291">
    <property type="entry name" value="NAD(P)-bd_dom_sf"/>
</dbReference>
<dbReference type="Pfam" id="PF13561">
    <property type="entry name" value="adh_short_C2"/>
    <property type="match status" value="1"/>
</dbReference>
<dbReference type="AlphaFoldDB" id="A0A381P615"/>
<dbReference type="Gene3D" id="3.40.50.720">
    <property type="entry name" value="NAD(P)-binding Rossmann-like Domain"/>
    <property type="match status" value="1"/>
</dbReference>
<keyword evidence="2" id="KW-0560">Oxidoreductase</keyword>
<dbReference type="GO" id="GO:0016616">
    <property type="term" value="F:oxidoreductase activity, acting on the CH-OH group of donors, NAD or NADP as acceptor"/>
    <property type="evidence" value="ECO:0007669"/>
    <property type="project" value="TreeGrafter"/>
</dbReference>
<organism evidence="3">
    <name type="scientific">marine metagenome</name>
    <dbReference type="NCBI Taxonomy" id="408172"/>
    <lineage>
        <taxon>unclassified sequences</taxon>
        <taxon>metagenomes</taxon>
        <taxon>ecological metagenomes</taxon>
    </lineage>
</organism>
<dbReference type="InterPro" id="IPR002347">
    <property type="entry name" value="SDR_fam"/>
</dbReference>
<dbReference type="PRINTS" id="PR00080">
    <property type="entry name" value="SDRFAMILY"/>
</dbReference>
<sequence length="252" mass="26373">MATFDLTGRTALVTGGNGGIGLGIATALAEAGANVVIAGRDEEKNHAASKQIEDHGGRCHSVKCDVDNLDDIDAAIAETTDAFGGLQILVNNAGIAAGESPENMTDAIWDSVIDTNLRSVFRFSRQAFETMKKAGFGKIINIGSMYSLFGSAQVPNYSASKGGVVQLTKSLAVAWAPHRIEVNCILPGWITTDMTRPVIDNQSFHQQIVQRTPAGRFGEPEECGGAAVFFASSASDFVTGQSLAVCGGFSVA</sequence>
<dbReference type="PANTHER" id="PTHR42760:SF115">
    <property type="entry name" value="3-OXOACYL-[ACYL-CARRIER-PROTEIN] REDUCTASE FABG"/>
    <property type="match status" value="1"/>
</dbReference>
<dbReference type="FunFam" id="3.40.50.720:FF:000084">
    <property type="entry name" value="Short-chain dehydrogenase reductase"/>
    <property type="match status" value="1"/>
</dbReference>
<evidence type="ECO:0000313" key="3">
    <source>
        <dbReference type="EMBL" id="SUZ62356.1"/>
    </source>
</evidence>